<dbReference type="InterPro" id="IPR050344">
    <property type="entry name" value="Peptidase_M1_aminopeptidases"/>
</dbReference>
<organism evidence="17 18">
    <name type="scientific">Arcanobacterium canis</name>
    <dbReference type="NCBI Taxonomy" id="999183"/>
    <lineage>
        <taxon>Bacteria</taxon>
        <taxon>Bacillati</taxon>
        <taxon>Actinomycetota</taxon>
        <taxon>Actinomycetes</taxon>
        <taxon>Actinomycetales</taxon>
        <taxon>Actinomycetaceae</taxon>
        <taxon>Arcanobacterium</taxon>
    </lineage>
</organism>
<comment type="cofactor">
    <cofactor evidence="2">
        <name>Zn(2+)</name>
        <dbReference type="ChEBI" id="CHEBI:29105"/>
    </cofactor>
</comment>
<dbReference type="PANTHER" id="PTHR11533:SF174">
    <property type="entry name" value="PUROMYCIN-SENSITIVE AMINOPEPTIDASE-RELATED"/>
    <property type="match status" value="1"/>
</dbReference>
<feature type="domain" description="Peptidase M1 membrane alanine aminopeptidase" evidence="14">
    <location>
        <begin position="232"/>
        <end position="444"/>
    </location>
</feature>
<reference evidence="17 18" key="1">
    <citation type="submission" date="2023-03" db="EMBL/GenBank/DDBJ databases">
        <title>Complete genome of Arcanobacterium canis strain DSM 25104 isolated in 2010 from a canine otitis externa in Germany.</title>
        <authorList>
            <person name="Borowiak M."/>
            <person name="Kreitlow A."/>
            <person name="Malorny B."/>
            <person name="Laemmler C."/>
            <person name="Prenger-Berninghoff E."/>
            <person name="Ploetz M."/>
            <person name="Abdulmawjood A."/>
        </authorList>
    </citation>
    <scope>NUCLEOTIDE SEQUENCE [LARGE SCALE GENOMIC DNA]</scope>
    <source>
        <strain evidence="17 18">DSM 25104</strain>
    </source>
</reference>
<dbReference type="Pfam" id="PF11838">
    <property type="entry name" value="ERAP1_C"/>
    <property type="match status" value="1"/>
</dbReference>
<evidence type="ECO:0000256" key="2">
    <source>
        <dbReference type="ARBA" id="ARBA00001947"/>
    </source>
</evidence>
<protein>
    <recommendedName>
        <fullName evidence="5">Aminopeptidase N</fullName>
        <ecNumber evidence="4">3.4.11.2</ecNumber>
    </recommendedName>
    <alternativeName>
        <fullName evidence="12">Alanine aminopeptidase</fullName>
    </alternativeName>
    <alternativeName>
        <fullName evidence="13">Lysyl aminopeptidase</fullName>
    </alternativeName>
</protein>
<evidence type="ECO:0000256" key="12">
    <source>
        <dbReference type="ARBA" id="ARBA00029811"/>
    </source>
</evidence>
<evidence type="ECO:0000313" key="18">
    <source>
        <dbReference type="Proteomes" id="UP001215216"/>
    </source>
</evidence>
<dbReference type="Gene3D" id="2.60.40.1730">
    <property type="entry name" value="tricorn interacting facor f3 domain"/>
    <property type="match status" value="1"/>
</dbReference>
<dbReference type="InterPro" id="IPR014782">
    <property type="entry name" value="Peptidase_M1_dom"/>
</dbReference>
<dbReference type="PANTHER" id="PTHR11533">
    <property type="entry name" value="PROTEASE M1 ZINC METALLOPROTEASE"/>
    <property type="match status" value="1"/>
</dbReference>
<evidence type="ECO:0000256" key="9">
    <source>
        <dbReference type="ARBA" id="ARBA00022801"/>
    </source>
</evidence>
<dbReference type="InterPro" id="IPR027268">
    <property type="entry name" value="Peptidase_M4/M1_CTD_sf"/>
</dbReference>
<evidence type="ECO:0000256" key="13">
    <source>
        <dbReference type="ARBA" id="ARBA00031533"/>
    </source>
</evidence>
<gene>
    <name evidence="17" type="primary">pepN</name>
    <name evidence="17" type="ORF">P7079_05810</name>
</gene>
<comment type="similarity">
    <text evidence="3">Belongs to the peptidase M1 family.</text>
</comment>
<evidence type="ECO:0000256" key="5">
    <source>
        <dbReference type="ARBA" id="ARBA00015611"/>
    </source>
</evidence>
<evidence type="ECO:0000259" key="15">
    <source>
        <dbReference type="Pfam" id="PF11838"/>
    </source>
</evidence>
<dbReference type="SUPFAM" id="SSF55486">
    <property type="entry name" value="Metalloproteases ('zincins'), catalytic domain"/>
    <property type="match status" value="1"/>
</dbReference>
<evidence type="ECO:0000256" key="3">
    <source>
        <dbReference type="ARBA" id="ARBA00010136"/>
    </source>
</evidence>
<feature type="domain" description="Aminopeptidase N-like N-terminal" evidence="16">
    <location>
        <begin position="116"/>
        <end position="188"/>
    </location>
</feature>
<dbReference type="Pfam" id="PF01433">
    <property type="entry name" value="Peptidase_M1"/>
    <property type="match status" value="1"/>
</dbReference>
<evidence type="ECO:0000259" key="14">
    <source>
        <dbReference type="Pfam" id="PF01433"/>
    </source>
</evidence>
<keyword evidence="7" id="KW-0645">Protease</keyword>
<name>A0ABY8FZD4_9ACTO</name>
<dbReference type="Gene3D" id="1.10.390.10">
    <property type="entry name" value="Neutral Protease Domain 2"/>
    <property type="match status" value="1"/>
</dbReference>
<dbReference type="EMBL" id="CP121208">
    <property type="protein sequence ID" value="WFM82918.1"/>
    <property type="molecule type" value="Genomic_DNA"/>
</dbReference>
<dbReference type="RefSeq" id="WP_278012344.1">
    <property type="nucleotide sequence ID" value="NZ_CP121208.1"/>
</dbReference>
<dbReference type="InterPro" id="IPR045357">
    <property type="entry name" value="Aminopeptidase_N-like_N"/>
</dbReference>
<feature type="domain" description="ERAP1-like C-terminal" evidence="15">
    <location>
        <begin position="526"/>
        <end position="840"/>
    </location>
</feature>
<dbReference type="CDD" id="cd09602">
    <property type="entry name" value="M1_APN"/>
    <property type="match status" value="1"/>
</dbReference>
<evidence type="ECO:0000256" key="6">
    <source>
        <dbReference type="ARBA" id="ARBA00022438"/>
    </source>
</evidence>
<keyword evidence="11" id="KW-0482">Metalloprotease</keyword>
<dbReference type="PRINTS" id="PR00756">
    <property type="entry name" value="ALADIPTASE"/>
</dbReference>
<evidence type="ECO:0000256" key="10">
    <source>
        <dbReference type="ARBA" id="ARBA00022833"/>
    </source>
</evidence>
<keyword evidence="6 17" id="KW-0031">Aminopeptidase</keyword>
<dbReference type="NCBIfam" id="TIGR02412">
    <property type="entry name" value="pepN_strep_liv"/>
    <property type="match status" value="1"/>
</dbReference>
<evidence type="ECO:0000256" key="11">
    <source>
        <dbReference type="ARBA" id="ARBA00023049"/>
    </source>
</evidence>
<evidence type="ECO:0000313" key="17">
    <source>
        <dbReference type="EMBL" id="WFM82918.1"/>
    </source>
</evidence>
<sequence length="849" mass="93576">MPGENLTRVEAELRANVVSNPAYHIDLDLTGSETTFRSITTLTFDAVTGESTFVDLLAHSVQAITLNGEEVPVSAYDGARISLDNLAEHNTLVVDAIMDYSHTGEGLHRTIDPADGEVYLYSQFEVPDARRVFANFEQPDLKAQFEFSVRTPKGWRVFSVSPTPDPVEVDDNTVRYDFTPTEKISTYLNAIVAGPYVGGEDTATSRDGRVIPMGVYARASLADFLDWQEIIDITKAGLDFYEDAFDVNYPFRKYDQIFVPEYNAGAMENPGCVTILDDYVFRSRATGALIERRAVTVLHELAHMWFGDLVTMKWWNDLWLNESFAEFMSHVATAEATRWTDAWVTFNASEKQWAMAQDQLPSTHPIAAEIRDLEDVQVNFDGITYGKGASVFQQLVAYVGWDAFIGGVSAYLKKMSWGNATLADLLSELETASGRDLTAWSKIWLEESGINTLSPALEVSEDGVITALSIKQGTDGRASLRPHRIGVGGYSLNNGKLVRVLHTELDIDGESTPVEEFIGKARPDIILLNDGDLTYAKVRMDADSLAFATAHINDFDDKLPRTLVLASAWDMARDGEMPASQYVDLALEALKTEDHGTVLRYLLSQLETATNLYSSVSKRDKLKARVAEAMFALVDATEPESDRQLQIAMSAVNLTDSDAQLDRIAGWLDADDVPHGLAVDANFRWVILRRLAAAGRVSEAEIEKERDERDNTASGAAGAARARAAISDAGVKDGVWHDILAGEVPNTVQRNLALGFDGGDVELLIPFVDRYFDSLEQVWNDRTLEIASNMISYTFPTKLVGHEDLGEDVVASGQQWLADHKGTAPALLRLVSEEVDRAERAAKAQAADA</sequence>
<keyword evidence="9 17" id="KW-0378">Hydrolase</keyword>
<comment type="catalytic activity">
    <reaction evidence="1">
        <text>Release of an N-terminal amino acid, Xaa-|-Yaa- from a peptide, amide or arylamide. Xaa is preferably Ala, but may be most amino acids including Pro (slow action). When a terminal hydrophobic residue is followed by a prolyl residue, the two may be released as an intact Xaa-Pro dipeptide.</text>
        <dbReference type="EC" id="3.4.11.2"/>
    </reaction>
</comment>
<evidence type="ECO:0000256" key="1">
    <source>
        <dbReference type="ARBA" id="ARBA00000098"/>
    </source>
</evidence>
<proteinExistence type="inferred from homology"/>
<dbReference type="InterPro" id="IPR042097">
    <property type="entry name" value="Aminopeptidase_N-like_N_sf"/>
</dbReference>
<keyword evidence="18" id="KW-1185">Reference proteome</keyword>
<keyword evidence="10" id="KW-0862">Zinc</keyword>
<dbReference type="InterPro" id="IPR024571">
    <property type="entry name" value="ERAP1-like_C_dom"/>
</dbReference>
<evidence type="ECO:0000256" key="8">
    <source>
        <dbReference type="ARBA" id="ARBA00022723"/>
    </source>
</evidence>
<evidence type="ECO:0000256" key="7">
    <source>
        <dbReference type="ARBA" id="ARBA00022670"/>
    </source>
</evidence>
<dbReference type="EC" id="3.4.11.2" evidence="4"/>
<dbReference type="GO" id="GO:0016285">
    <property type="term" value="F:alanyl aminopeptidase activity"/>
    <property type="evidence" value="ECO:0007669"/>
    <property type="project" value="UniProtKB-EC"/>
</dbReference>
<keyword evidence="8" id="KW-0479">Metal-binding</keyword>
<dbReference type="InterPro" id="IPR001930">
    <property type="entry name" value="Peptidase_M1"/>
</dbReference>
<dbReference type="Pfam" id="PF17900">
    <property type="entry name" value="Peptidase_M1_N"/>
    <property type="match status" value="1"/>
</dbReference>
<evidence type="ECO:0000259" key="16">
    <source>
        <dbReference type="Pfam" id="PF17900"/>
    </source>
</evidence>
<dbReference type="InterPro" id="IPR012778">
    <property type="entry name" value="Pept_M1_aminopeptidase"/>
</dbReference>
<dbReference type="Proteomes" id="UP001215216">
    <property type="component" value="Chromosome"/>
</dbReference>
<dbReference type="SUPFAM" id="SSF63737">
    <property type="entry name" value="Leukotriene A4 hydrolase N-terminal domain"/>
    <property type="match status" value="1"/>
</dbReference>
<evidence type="ECO:0000256" key="4">
    <source>
        <dbReference type="ARBA" id="ARBA00012564"/>
    </source>
</evidence>
<accession>A0ABY8FZD4</accession>